<evidence type="ECO:0000313" key="3">
    <source>
        <dbReference type="Proteomes" id="UP000664203"/>
    </source>
</evidence>
<organism evidence="2 3">
    <name type="scientific">Alectoria fallacina</name>
    <dbReference type="NCBI Taxonomy" id="1903189"/>
    <lineage>
        <taxon>Eukaryota</taxon>
        <taxon>Fungi</taxon>
        <taxon>Dikarya</taxon>
        <taxon>Ascomycota</taxon>
        <taxon>Pezizomycotina</taxon>
        <taxon>Lecanoromycetes</taxon>
        <taxon>OSLEUM clade</taxon>
        <taxon>Lecanoromycetidae</taxon>
        <taxon>Lecanorales</taxon>
        <taxon>Lecanorineae</taxon>
        <taxon>Parmeliaceae</taxon>
        <taxon>Alectoria</taxon>
    </lineage>
</organism>
<dbReference type="EMBL" id="CAJPDR010000421">
    <property type="protein sequence ID" value="CAF9935915.1"/>
    <property type="molecule type" value="Genomic_DNA"/>
</dbReference>
<gene>
    <name evidence="2" type="ORF">ALECFALPRED_006636</name>
</gene>
<protein>
    <submittedName>
        <fullName evidence="2">Uncharacterized protein</fullName>
    </submittedName>
</protein>
<accession>A0A8H3IZ72</accession>
<keyword evidence="3" id="KW-1185">Reference proteome</keyword>
<evidence type="ECO:0000313" key="2">
    <source>
        <dbReference type="EMBL" id="CAF9935915.1"/>
    </source>
</evidence>
<dbReference type="Proteomes" id="UP000664203">
    <property type="component" value="Unassembled WGS sequence"/>
</dbReference>
<sequence>MGLCNELAVLKAGNMDEPPKWWAIAPPKVPRTPKNIHNNIIIVAMPPRHPVENMFAGLFMAMVFPIMSKVPSKLLNPAAPVIECTKSKKIAEDRDEDEGVGKSKAPSTAREGRPKEG</sequence>
<reference evidence="2" key="1">
    <citation type="submission" date="2021-03" db="EMBL/GenBank/DDBJ databases">
        <authorList>
            <person name="Tagirdzhanova G."/>
        </authorList>
    </citation>
    <scope>NUCLEOTIDE SEQUENCE</scope>
</reference>
<name>A0A8H3IZ72_9LECA</name>
<comment type="caution">
    <text evidence="2">The sequence shown here is derived from an EMBL/GenBank/DDBJ whole genome shotgun (WGS) entry which is preliminary data.</text>
</comment>
<dbReference type="AlphaFoldDB" id="A0A8H3IZ72"/>
<evidence type="ECO:0000256" key="1">
    <source>
        <dbReference type="SAM" id="MobiDB-lite"/>
    </source>
</evidence>
<proteinExistence type="predicted"/>
<feature type="region of interest" description="Disordered" evidence="1">
    <location>
        <begin position="89"/>
        <end position="117"/>
    </location>
</feature>